<dbReference type="PANTHER" id="PTHR31462">
    <property type="entry name" value="ENDOSOMAL/LYSOSOMAL POTASSIUM CHANNEL TMEM175"/>
    <property type="match status" value="1"/>
</dbReference>
<evidence type="ECO:0000256" key="12">
    <source>
        <dbReference type="ARBA" id="ARBA00034430"/>
    </source>
</evidence>
<keyword evidence="6" id="KW-0631">Potassium channel</keyword>
<dbReference type="Pfam" id="PF06736">
    <property type="entry name" value="TMEM175"/>
    <property type="match status" value="1"/>
</dbReference>
<dbReference type="RefSeq" id="WP_146506888.1">
    <property type="nucleotide sequence ID" value="NZ_SIHI01000001.1"/>
</dbReference>
<reference evidence="14 15" key="1">
    <citation type="submission" date="2019-02" db="EMBL/GenBank/DDBJ databases">
        <title>Deep-cultivation of Planctomycetes and their phenomic and genomic characterization uncovers novel biology.</title>
        <authorList>
            <person name="Wiegand S."/>
            <person name="Jogler M."/>
            <person name="Boedeker C."/>
            <person name="Pinto D."/>
            <person name="Vollmers J."/>
            <person name="Rivas-Marin E."/>
            <person name="Kohn T."/>
            <person name="Peeters S.H."/>
            <person name="Heuer A."/>
            <person name="Rast P."/>
            <person name="Oberbeckmann S."/>
            <person name="Bunk B."/>
            <person name="Jeske O."/>
            <person name="Meyerdierks A."/>
            <person name="Storesund J.E."/>
            <person name="Kallscheuer N."/>
            <person name="Luecker S."/>
            <person name="Lage O.M."/>
            <person name="Pohl T."/>
            <person name="Merkel B.J."/>
            <person name="Hornburger P."/>
            <person name="Mueller R.-W."/>
            <person name="Bruemmer F."/>
            <person name="Labrenz M."/>
            <person name="Spormann A.M."/>
            <person name="Op Den Camp H."/>
            <person name="Overmann J."/>
            <person name="Amann R."/>
            <person name="Jetten M.S.M."/>
            <person name="Mascher T."/>
            <person name="Medema M.H."/>
            <person name="Devos D.P."/>
            <person name="Kaster A.-K."/>
            <person name="Ovreas L."/>
            <person name="Rohde M."/>
            <person name="Galperin M.Y."/>
            <person name="Jogler C."/>
        </authorList>
    </citation>
    <scope>NUCLEOTIDE SEQUENCE [LARGE SCALE GENOMIC DNA]</scope>
    <source>
        <strain evidence="14 15">KOR42</strain>
    </source>
</reference>
<dbReference type="EMBL" id="SIHI01000001">
    <property type="protein sequence ID" value="TWT56996.1"/>
    <property type="molecule type" value="Genomic_DNA"/>
</dbReference>
<sequence>MSTQPPKNSANFKLDRLGALSDGVIAIAITILVLGIQVPSPHKIPESKLVDYLYNSIDPMIGFVVSFVLIGTYWLEQFMIFHFLTHTTRMFIALNGVFLLFLSFLPFPTGLQAAYRNDELAMAFYGFANLLCSLSLLWIWLYASKDRQLIQPKIPQETVNRMTKRLIVPPLFSLLAIGCSFISISLSRLVFLAIPIYHFSYYVADPGVHPVSESESSA</sequence>
<evidence type="ECO:0000256" key="6">
    <source>
        <dbReference type="ARBA" id="ARBA00022826"/>
    </source>
</evidence>
<keyword evidence="11" id="KW-0407">Ion channel</keyword>
<keyword evidence="10 13" id="KW-0472">Membrane</keyword>
<organism evidence="14 15">
    <name type="scientific">Thalassoglobus neptunius</name>
    <dbReference type="NCBI Taxonomy" id="1938619"/>
    <lineage>
        <taxon>Bacteria</taxon>
        <taxon>Pseudomonadati</taxon>
        <taxon>Planctomycetota</taxon>
        <taxon>Planctomycetia</taxon>
        <taxon>Planctomycetales</taxon>
        <taxon>Planctomycetaceae</taxon>
        <taxon>Thalassoglobus</taxon>
    </lineage>
</organism>
<evidence type="ECO:0000256" key="1">
    <source>
        <dbReference type="ARBA" id="ARBA00004141"/>
    </source>
</evidence>
<dbReference type="OrthoDB" id="7626281at2"/>
<keyword evidence="7" id="KW-0630">Potassium</keyword>
<evidence type="ECO:0000256" key="3">
    <source>
        <dbReference type="ARBA" id="ARBA00022448"/>
    </source>
</evidence>
<evidence type="ECO:0000256" key="13">
    <source>
        <dbReference type="SAM" id="Phobius"/>
    </source>
</evidence>
<comment type="caution">
    <text evidence="14">The sequence shown here is derived from an EMBL/GenBank/DDBJ whole genome shotgun (WGS) entry which is preliminary data.</text>
</comment>
<evidence type="ECO:0000256" key="4">
    <source>
        <dbReference type="ARBA" id="ARBA00022538"/>
    </source>
</evidence>
<evidence type="ECO:0000313" key="15">
    <source>
        <dbReference type="Proteomes" id="UP000317243"/>
    </source>
</evidence>
<proteinExistence type="inferred from homology"/>
<protein>
    <recommendedName>
        <fullName evidence="16">DUF1211 domain-containing protein</fullName>
    </recommendedName>
</protein>
<feature type="transmembrane region" description="Helical" evidence="13">
    <location>
        <begin position="60"/>
        <end position="84"/>
    </location>
</feature>
<evidence type="ECO:0000256" key="10">
    <source>
        <dbReference type="ARBA" id="ARBA00023136"/>
    </source>
</evidence>
<evidence type="ECO:0000256" key="11">
    <source>
        <dbReference type="ARBA" id="ARBA00023303"/>
    </source>
</evidence>
<dbReference type="AlphaFoldDB" id="A0A5C5X245"/>
<evidence type="ECO:0000256" key="9">
    <source>
        <dbReference type="ARBA" id="ARBA00023065"/>
    </source>
</evidence>
<feature type="transmembrane region" description="Helical" evidence="13">
    <location>
        <begin position="91"/>
        <end position="111"/>
    </location>
</feature>
<dbReference type="GO" id="GO:0015252">
    <property type="term" value="F:proton channel activity"/>
    <property type="evidence" value="ECO:0007669"/>
    <property type="project" value="InterPro"/>
</dbReference>
<feature type="transmembrane region" description="Helical" evidence="13">
    <location>
        <begin position="171"/>
        <end position="197"/>
    </location>
</feature>
<keyword evidence="8 13" id="KW-1133">Transmembrane helix</keyword>
<keyword evidence="3" id="KW-0813">Transport</keyword>
<feature type="transmembrane region" description="Helical" evidence="13">
    <location>
        <begin position="20"/>
        <end position="40"/>
    </location>
</feature>
<keyword evidence="15" id="KW-1185">Reference proteome</keyword>
<dbReference type="GO" id="GO:0016020">
    <property type="term" value="C:membrane"/>
    <property type="evidence" value="ECO:0007669"/>
    <property type="project" value="UniProtKB-SubCell"/>
</dbReference>
<evidence type="ECO:0000313" key="14">
    <source>
        <dbReference type="EMBL" id="TWT56996.1"/>
    </source>
</evidence>
<accession>A0A5C5X245</accession>
<evidence type="ECO:0000256" key="2">
    <source>
        <dbReference type="ARBA" id="ARBA00006920"/>
    </source>
</evidence>
<dbReference type="GO" id="GO:0005267">
    <property type="term" value="F:potassium channel activity"/>
    <property type="evidence" value="ECO:0007669"/>
    <property type="project" value="UniProtKB-KW"/>
</dbReference>
<dbReference type="PANTHER" id="PTHR31462:SF5">
    <property type="entry name" value="ENDOSOMAL_LYSOSOMAL PROTON CHANNEL TMEM175"/>
    <property type="match status" value="1"/>
</dbReference>
<comment type="similarity">
    <text evidence="2">Belongs to the TMEM175 family.</text>
</comment>
<evidence type="ECO:0000256" key="8">
    <source>
        <dbReference type="ARBA" id="ARBA00022989"/>
    </source>
</evidence>
<evidence type="ECO:0000256" key="7">
    <source>
        <dbReference type="ARBA" id="ARBA00022958"/>
    </source>
</evidence>
<name>A0A5C5X245_9PLAN</name>
<evidence type="ECO:0008006" key="16">
    <source>
        <dbReference type="Google" id="ProtNLM"/>
    </source>
</evidence>
<keyword evidence="9" id="KW-0406">Ion transport</keyword>
<keyword evidence="4" id="KW-0633">Potassium transport</keyword>
<gene>
    <name evidence="14" type="ORF">KOR42_03520</name>
</gene>
<dbReference type="Proteomes" id="UP000317243">
    <property type="component" value="Unassembled WGS sequence"/>
</dbReference>
<comment type="subcellular location">
    <subcellularLocation>
        <location evidence="1">Membrane</location>
        <topology evidence="1">Multi-pass membrane protein</topology>
    </subcellularLocation>
</comment>
<feature type="transmembrane region" description="Helical" evidence="13">
    <location>
        <begin position="123"/>
        <end position="143"/>
    </location>
</feature>
<dbReference type="InterPro" id="IPR010617">
    <property type="entry name" value="TMEM175-like"/>
</dbReference>
<comment type="catalytic activity">
    <reaction evidence="12">
        <text>K(+)(in) = K(+)(out)</text>
        <dbReference type="Rhea" id="RHEA:29463"/>
        <dbReference type="ChEBI" id="CHEBI:29103"/>
    </reaction>
</comment>
<keyword evidence="5 13" id="KW-0812">Transmembrane</keyword>
<evidence type="ECO:0000256" key="5">
    <source>
        <dbReference type="ARBA" id="ARBA00022692"/>
    </source>
</evidence>